<evidence type="ECO:0000313" key="3">
    <source>
        <dbReference type="Proteomes" id="UP000095009"/>
    </source>
</evidence>
<dbReference type="PANTHER" id="PTHR28207:SF1">
    <property type="entry name" value="ATP SYNTHASE SUBUNIT H, MITOCHONDRIAL"/>
    <property type="match status" value="1"/>
</dbReference>
<dbReference type="GO" id="GO:0046933">
    <property type="term" value="F:proton-transporting ATP synthase activity, rotational mechanism"/>
    <property type="evidence" value="ECO:0007669"/>
    <property type="project" value="TreeGrafter"/>
</dbReference>
<sequence length="108" mass="11874">MLRTALRVAAPRFTRSFVSTPIRANAISDIYLREISKFKPAAVTAAEAESQTRPWAIPTTPAAPIVEAEGAEELASYEQSAVEVEGASGESAKEEEWFVEEVEEEEHH</sequence>
<dbReference type="PANTHER" id="PTHR28207">
    <property type="entry name" value="ATP SYNTHASE SUBUNIT H, MITOCHONDRIAL"/>
    <property type="match status" value="1"/>
</dbReference>
<protein>
    <submittedName>
        <fullName evidence="2">Uncharacterized protein</fullName>
    </submittedName>
</protein>
<dbReference type="InterPro" id="IPR019711">
    <property type="entry name" value="ATP_synth_F0_suH"/>
</dbReference>
<dbReference type="STRING" id="857566.A0A1E3PKU7"/>
<dbReference type="EMBL" id="KV454409">
    <property type="protein sequence ID" value="ODQ65920.1"/>
    <property type="molecule type" value="Genomic_DNA"/>
</dbReference>
<accession>A0A1E3PKU7</accession>
<organism evidence="2 3">
    <name type="scientific">Nadsonia fulvescens var. elongata DSM 6958</name>
    <dbReference type="NCBI Taxonomy" id="857566"/>
    <lineage>
        <taxon>Eukaryota</taxon>
        <taxon>Fungi</taxon>
        <taxon>Dikarya</taxon>
        <taxon>Ascomycota</taxon>
        <taxon>Saccharomycotina</taxon>
        <taxon>Dipodascomycetes</taxon>
        <taxon>Dipodascales</taxon>
        <taxon>Dipodascales incertae sedis</taxon>
        <taxon>Nadsonia</taxon>
    </lineage>
</organism>
<proteinExistence type="predicted"/>
<dbReference type="OrthoDB" id="274752at2759"/>
<feature type="compositionally biased region" description="Acidic residues" evidence="1">
    <location>
        <begin position="97"/>
        <end position="108"/>
    </location>
</feature>
<dbReference type="Pfam" id="PF10775">
    <property type="entry name" value="ATP_sub_h"/>
    <property type="match status" value="1"/>
</dbReference>
<dbReference type="AlphaFoldDB" id="A0A1E3PKU7"/>
<keyword evidence="3" id="KW-1185">Reference proteome</keyword>
<reference evidence="2 3" key="1">
    <citation type="journal article" date="2016" name="Proc. Natl. Acad. Sci. U.S.A.">
        <title>Comparative genomics of biotechnologically important yeasts.</title>
        <authorList>
            <person name="Riley R."/>
            <person name="Haridas S."/>
            <person name="Wolfe K.H."/>
            <person name="Lopes M.R."/>
            <person name="Hittinger C.T."/>
            <person name="Goeker M."/>
            <person name="Salamov A.A."/>
            <person name="Wisecaver J.H."/>
            <person name="Long T.M."/>
            <person name="Calvey C.H."/>
            <person name="Aerts A.L."/>
            <person name="Barry K.W."/>
            <person name="Choi C."/>
            <person name="Clum A."/>
            <person name="Coughlan A.Y."/>
            <person name="Deshpande S."/>
            <person name="Douglass A.P."/>
            <person name="Hanson S.J."/>
            <person name="Klenk H.-P."/>
            <person name="LaButti K.M."/>
            <person name="Lapidus A."/>
            <person name="Lindquist E.A."/>
            <person name="Lipzen A.M."/>
            <person name="Meier-Kolthoff J.P."/>
            <person name="Ohm R.A."/>
            <person name="Otillar R.P."/>
            <person name="Pangilinan J.L."/>
            <person name="Peng Y."/>
            <person name="Rokas A."/>
            <person name="Rosa C.A."/>
            <person name="Scheuner C."/>
            <person name="Sibirny A.A."/>
            <person name="Slot J.C."/>
            <person name="Stielow J.B."/>
            <person name="Sun H."/>
            <person name="Kurtzman C.P."/>
            <person name="Blackwell M."/>
            <person name="Grigoriev I.V."/>
            <person name="Jeffries T.W."/>
        </authorList>
    </citation>
    <scope>NUCLEOTIDE SEQUENCE [LARGE SCALE GENOMIC DNA]</scope>
    <source>
        <strain evidence="2 3">DSM 6958</strain>
    </source>
</reference>
<feature type="region of interest" description="Disordered" evidence="1">
    <location>
        <begin position="82"/>
        <end position="108"/>
    </location>
</feature>
<name>A0A1E3PKU7_9ASCO</name>
<dbReference type="Proteomes" id="UP000095009">
    <property type="component" value="Unassembled WGS sequence"/>
</dbReference>
<gene>
    <name evidence="2" type="ORF">NADFUDRAFT_46510</name>
</gene>
<evidence type="ECO:0000313" key="2">
    <source>
        <dbReference type="EMBL" id="ODQ65920.1"/>
    </source>
</evidence>
<evidence type="ECO:0000256" key="1">
    <source>
        <dbReference type="SAM" id="MobiDB-lite"/>
    </source>
</evidence>